<dbReference type="InterPro" id="IPR033725">
    <property type="entry name" value="LIM1_prickle"/>
</dbReference>
<feature type="compositionally biased region" description="Polar residues" evidence="7">
    <location>
        <begin position="389"/>
        <end position="398"/>
    </location>
</feature>
<evidence type="ECO:0000256" key="4">
    <source>
        <dbReference type="ARBA" id="ARBA00022833"/>
    </source>
</evidence>
<evidence type="ECO:0000259" key="9">
    <source>
        <dbReference type="PROSITE" id="PS51303"/>
    </source>
</evidence>
<keyword evidence="3" id="KW-0677">Repeat</keyword>
<dbReference type="SMART" id="SM00132">
    <property type="entry name" value="LIM"/>
    <property type="match status" value="3"/>
</dbReference>
<dbReference type="FunFam" id="2.10.110.10:FF:000005">
    <property type="entry name" value="Testin isoform 1"/>
    <property type="match status" value="1"/>
</dbReference>
<dbReference type="Pfam" id="PF06297">
    <property type="entry name" value="PET"/>
    <property type="match status" value="1"/>
</dbReference>
<evidence type="ECO:0000259" key="8">
    <source>
        <dbReference type="PROSITE" id="PS50023"/>
    </source>
</evidence>
<dbReference type="CDD" id="cd09827">
    <property type="entry name" value="PET_Prickle"/>
    <property type="match status" value="1"/>
</dbReference>
<reference evidence="10" key="1">
    <citation type="submission" date="2013-12" db="EMBL/GenBank/DDBJ databases">
        <title>Multiple evolution of protostomy from a deuterostomic bilaterian ancestor.</title>
        <authorList>
            <person name="Martin-Duran J.M."/>
            <person name="Passamaneck Y.J."/>
            <person name="Martindale M.Q."/>
            <person name="Hejnol A."/>
        </authorList>
    </citation>
    <scope>NUCLEOTIDE SEQUENCE</scope>
</reference>
<dbReference type="SUPFAM" id="SSF57716">
    <property type="entry name" value="Glucocorticoid receptor-like (DNA-binding domain)"/>
    <property type="match status" value="2"/>
</dbReference>
<dbReference type="CDD" id="cd09415">
    <property type="entry name" value="LIM1_Prickle"/>
    <property type="match status" value="1"/>
</dbReference>
<feature type="region of interest" description="Disordered" evidence="7">
    <location>
        <begin position="652"/>
        <end position="671"/>
    </location>
</feature>
<accession>A0A0F6N0N9</accession>
<evidence type="ECO:0000256" key="5">
    <source>
        <dbReference type="ARBA" id="ARBA00023038"/>
    </source>
</evidence>
<dbReference type="PANTHER" id="PTHR24211">
    <property type="entry name" value="LIM DOMAIN-CONTAINING PROTEIN"/>
    <property type="match status" value="1"/>
</dbReference>
<gene>
    <name evidence="10" type="primary">pk</name>
</gene>
<dbReference type="InterPro" id="IPR001781">
    <property type="entry name" value="Znf_LIM"/>
</dbReference>
<evidence type="ECO:0000256" key="3">
    <source>
        <dbReference type="ARBA" id="ARBA00022737"/>
    </source>
</evidence>
<dbReference type="GO" id="GO:0008270">
    <property type="term" value="F:zinc ion binding"/>
    <property type="evidence" value="ECO:0007669"/>
    <property type="project" value="InterPro"/>
</dbReference>
<dbReference type="EMBL" id="PP860518">
    <property type="protein sequence ID" value="XBK48611.1"/>
    <property type="molecule type" value="mRNA"/>
</dbReference>
<feature type="domain" description="LIM zinc-binding" evidence="8">
    <location>
        <begin position="200"/>
        <end position="264"/>
    </location>
</feature>
<feature type="compositionally biased region" description="Basic and acidic residues" evidence="7">
    <location>
        <begin position="471"/>
        <end position="495"/>
    </location>
</feature>
<reference evidence="11" key="2">
    <citation type="submission" date="2024-06" db="EMBL/GenBank/DDBJ databases">
        <title>Combinatorial Wnt signaling landscape during brachiopod anteroposterior patterning.</title>
        <authorList>
            <person name="Vellutini B.C."/>
            <person name="Martin-Duran J.M."/>
            <person name="Borve A."/>
            <person name="Hejnol A."/>
        </authorList>
    </citation>
    <scope>NUCLEOTIDE SEQUENCE</scope>
</reference>
<feature type="compositionally biased region" description="Basic and acidic residues" evidence="7">
    <location>
        <begin position="450"/>
        <end position="460"/>
    </location>
</feature>
<feature type="compositionally biased region" description="Basic and acidic residues" evidence="7">
    <location>
        <begin position="655"/>
        <end position="665"/>
    </location>
</feature>
<keyword evidence="4 6" id="KW-0862">Zinc</keyword>
<feature type="region of interest" description="Disordered" evidence="7">
    <location>
        <begin position="389"/>
        <end position="419"/>
    </location>
</feature>
<organism evidence="10">
    <name type="scientific">Terebratalia transversa</name>
    <name type="common">Transverse lampshell</name>
    <dbReference type="NCBI Taxonomy" id="34513"/>
    <lineage>
        <taxon>Eukaryota</taxon>
        <taxon>Metazoa</taxon>
        <taxon>Spiralia</taxon>
        <taxon>Lophotrochozoa</taxon>
        <taxon>Brachiopoda</taxon>
        <taxon>Rhynchonelliformea</taxon>
        <taxon>Rhynchonellata</taxon>
        <taxon>Terebratellidina</taxon>
        <taxon>Laqueoidea</taxon>
        <taxon>Laqueidae</taxon>
        <taxon>Terebratalia</taxon>
    </lineage>
</organism>
<keyword evidence="2 6" id="KW-0479">Metal-binding</keyword>
<evidence type="ECO:0000256" key="1">
    <source>
        <dbReference type="ARBA" id="ARBA00008268"/>
    </source>
</evidence>
<dbReference type="Pfam" id="PF00412">
    <property type="entry name" value="LIM"/>
    <property type="match status" value="3"/>
</dbReference>
<feature type="domain" description="LIM zinc-binding" evidence="8">
    <location>
        <begin position="265"/>
        <end position="325"/>
    </location>
</feature>
<dbReference type="InterPro" id="IPR010442">
    <property type="entry name" value="PET_domain"/>
</dbReference>
<keyword evidence="5 6" id="KW-0440">LIM domain</keyword>
<dbReference type="PROSITE" id="PS50023">
    <property type="entry name" value="LIM_DOMAIN_2"/>
    <property type="match status" value="2"/>
</dbReference>
<feature type="region of interest" description="Disordered" evidence="7">
    <location>
        <begin position="450"/>
        <end position="495"/>
    </location>
</feature>
<dbReference type="InterPro" id="IPR033726">
    <property type="entry name" value="LIM2_prickle"/>
</dbReference>
<feature type="region of interest" description="Disordered" evidence="7">
    <location>
        <begin position="1"/>
        <end position="40"/>
    </location>
</feature>
<dbReference type="EMBL" id="KF946081">
    <property type="protein sequence ID" value="AHY88470.1"/>
    <property type="molecule type" value="mRNA"/>
</dbReference>
<dbReference type="CDD" id="cd09420">
    <property type="entry name" value="LIM3_Prickle"/>
    <property type="match status" value="1"/>
</dbReference>
<dbReference type="Gene3D" id="2.10.110.10">
    <property type="entry name" value="Cysteine Rich Protein"/>
    <property type="match status" value="3"/>
</dbReference>
<proteinExistence type="evidence at transcript level"/>
<feature type="region of interest" description="Disordered" evidence="7">
    <location>
        <begin position="720"/>
        <end position="828"/>
    </location>
</feature>
<dbReference type="InterPro" id="IPR033723">
    <property type="entry name" value="PET_prickle"/>
</dbReference>
<protein>
    <submittedName>
        <fullName evidence="10">Pk</fullName>
    </submittedName>
    <submittedName>
        <fullName evidence="11">Prickle protein</fullName>
    </submittedName>
</protein>
<feature type="compositionally biased region" description="Polar residues" evidence="7">
    <location>
        <begin position="774"/>
        <end position="799"/>
    </location>
</feature>
<dbReference type="CDD" id="cd09418">
    <property type="entry name" value="LIM2_Prickle"/>
    <property type="match status" value="1"/>
</dbReference>
<feature type="region of interest" description="Disordered" evidence="7">
    <location>
        <begin position="840"/>
        <end position="878"/>
    </location>
</feature>
<dbReference type="FunFam" id="2.10.110.10:FF:000035">
    <property type="entry name" value="prickle-like protein 2 isoform X1"/>
    <property type="match status" value="1"/>
</dbReference>
<comment type="similarity">
    <text evidence="1">Belongs to the prickle / espinas / testin family.</text>
</comment>
<evidence type="ECO:0000313" key="10">
    <source>
        <dbReference type="EMBL" id="AHY88470.1"/>
    </source>
</evidence>
<dbReference type="InterPro" id="IPR033727">
    <property type="entry name" value="LIM3_prickle"/>
</dbReference>
<evidence type="ECO:0000256" key="7">
    <source>
        <dbReference type="SAM" id="MobiDB-lite"/>
    </source>
</evidence>
<sequence>MYSNQSHSPGIGSLSPGASALPPGIGSLPQGRMSSQDSLTPGQPCMSCGDKCPGFQIHYWRKICRHCKCPREAHEFGGMDQERNVNKIIHDFQRNSASDDDSGCALEEYTWVPPGLKPEQVHQYMNSLPDSKVPYINSLGEKYRIKQLLQQLPPHDNEIRYCNSLSEAERHELRLFSSQRKKEALGRGSVRPLPLTMQGSVCKHCAKGISSGEIAVFASRGGHDVCWHPACFVCFTCSELLVDLIYFYREGHIYCGRHHAETLKPRCAACDEIIFADECTEAEGRSWHMKHFCCLECDCQLGGQRYIMKEGRPFCTSCFETKYAEFCDTCGESIGVDEGQMTHEGQHWHATEKCFCCHSCQRSLLGEPFLPKHGVIYCSSECSQGRSMLRVSDSSQNKRSTDDIDSESHKISSNTSHNTNYMDYNHLPTMYKDIGQNNRKSIHNATSDKYNVDSRRDNYDSRVTGGNYDNLPDKRHNGYHNESRVEGDTIDSRPDHYDSTLDSRINYHPIAMATVNGHVAMGNRARDAVSRVQPNTNVSMTEIHSDGASAPIYHDSTGAAIQPPGVNTVVHHEAVHAPTVLIDSRTLDIVGQAPYARSSLTSLNSVGSSLKEMHLSSDPVKPGMLYKPQDKMSVGEDVQFNMYGHQYGSVPNHVTTDHTRSDPRNTRPSYPHRKRETYIDKVNRELMAPQTHEKMNPIKRPPPNKLNNVITFPVNHDMAQQRGVPPVTTSNRRAPDMRPSTTSGRPIGTTPLQDPPNTAPLRRPPNAVSRRPPETTSLTNINCAPLVSTNTSLPASRSMGNMKDNINPGYDDDSWSGSSSSDESGEYYYENRRPKISYIDEGRSATLPPSGRHTVSGSHLVAGGKRGGKSKSNACAVS</sequence>
<evidence type="ECO:0000256" key="6">
    <source>
        <dbReference type="PROSITE-ProRule" id="PRU00125"/>
    </source>
</evidence>
<evidence type="ECO:0000256" key="2">
    <source>
        <dbReference type="ARBA" id="ARBA00022723"/>
    </source>
</evidence>
<dbReference type="PANTHER" id="PTHR24211:SF20">
    <property type="entry name" value="PROTEIN ESPINAS-RELATED"/>
    <property type="match status" value="1"/>
</dbReference>
<feature type="compositionally biased region" description="Low complexity" evidence="7">
    <location>
        <begin position="815"/>
        <end position="828"/>
    </location>
</feature>
<dbReference type="InterPro" id="IPR047120">
    <property type="entry name" value="Pk/Esn/Tes"/>
</dbReference>
<feature type="compositionally biased region" description="Polar residues" evidence="7">
    <location>
        <begin position="739"/>
        <end position="752"/>
    </location>
</feature>
<name>A0A0F6N0N9_TERTR</name>
<feature type="domain" description="PET" evidence="9">
    <location>
        <begin position="90"/>
        <end position="198"/>
    </location>
</feature>
<dbReference type="PROSITE" id="PS00478">
    <property type="entry name" value="LIM_DOMAIN_1"/>
    <property type="match status" value="1"/>
</dbReference>
<dbReference type="AlphaFoldDB" id="A0A0F6N0N9"/>
<feature type="compositionally biased region" description="Basic and acidic residues" evidence="7">
    <location>
        <begin position="399"/>
        <end position="410"/>
    </location>
</feature>
<evidence type="ECO:0000313" key="11">
    <source>
        <dbReference type="EMBL" id="XBK48611.1"/>
    </source>
</evidence>
<dbReference type="PROSITE" id="PS51303">
    <property type="entry name" value="PET"/>
    <property type="match status" value="1"/>
</dbReference>